<protein>
    <submittedName>
        <fullName evidence="9">ABC transporter permease</fullName>
    </submittedName>
</protein>
<feature type="transmembrane region" description="Helical" evidence="8">
    <location>
        <begin position="85"/>
        <end position="106"/>
    </location>
</feature>
<dbReference type="RefSeq" id="WP_378392682.1">
    <property type="nucleotide sequence ID" value="NZ_JBHLWM010000012.1"/>
</dbReference>
<keyword evidence="2" id="KW-0813">Transport</keyword>
<feature type="transmembrane region" description="Helical" evidence="8">
    <location>
        <begin position="284"/>
        <end position="301"/>
    </location>
</feature>
<keyword evidence="6 8" id="KW-1133">Transmembrane helix</keyword>
<reference evidence="9 10" key="1">
    <citation type="submission" date="2024-09" db="EMBL/GenBank/DDBJ databases">
        <authorList>
            <person name="Sun Q."/>
            <person name="Mori K."/>
        </authorList>
    </citation>
    <scope>NUCLEOTIDE SEQUENCE [LARGE SCALE GENOMIC DNA]</scope>
    <source>
        <strain evidence="9 10">KCTC 23279</strain>
    </source>
</reference>
<dbReference type="Proteomes" id="UP001589775">
    <property type="component" value="Unassembled WGS sequence"/>
</dbReference>
<comment type="subcellular location">
    <subcellularLocation>
        <location evidence="1">Cell membrane</location>
        <topology evidence="1">Multi-pass membrane protein</topology>
    </subcellularLocation>
</comment>
<feature type="transmembrane region" description="Helical" evidence="8">
    <location>
        <begin position="113"/>
        <end position="134"/>
    </location>
</feature>
<evidence type="ECO:0000256" key="4">
    <source>
        <dbReference type="ARBA" id="ARBA00022519"/>
    </source>
</evidence>
<dbReference type="EMBL" id="JBHLWM010000012">
    <property type="protein sequence ID" value="MFC0243568.1"/>
    <property type="molecule type" value="Genomic_DNA"/>
</dbReference>
<evidence type="ECO:0000256" key="6">
    <source>
        <dbReference type="ARBA" id="ARBA00022989"/>
    </source>
</evidence>
<keyword evidence="5 8" id="KW-0812">Transmembrane</keyword>
<feature type="transmembrane region" description="Helical" evidence="8">
    <location>
        <begin position="42"/>
        <end position="65"/>
    </location>
</feature>
<evidence type="ECO:0000256" key="7">
    <source>
        <dbReference type="ARBA" id="ARBA00023136"/>
    </source>
</evidence>
<evidence type="ECO:0000256" key="5">
    <source>
        <dbReference type="ARBA" id="ARBA00022692"/>
    </source>
</evidence>
<proteinExistence type="predicted"/>
<keyword evidence="3" id="KW-1003">Cell membrane</keyword>
<dbReference type="PANTHER" id="PTHR32196:SF21">
    <property type="entry name" value="ABC TRANSPORTER PERMEASE PROTEIN YPHD-RELATED"/>
    <property type="match status" value="1"/>
</dbReference>
<gene>
    <name evidence="9" type="ORF">ACFFJ6_24000</name>
</gene>
<comment type="caution">
    <text evidence="9">The sequence shown here is derived from an EMBL/GenBank/DDBJ whole genome shotgun (WGS) entry which is preliminary data.</text>
</comment>
<organism evidence="9 10">
    <name type="scientific">Rhodopseudomonas telluris</name>
    <dbReference type="NCBI Taxonomy" id="644215"/>
    <lineage>
        <taxon>Bacteria</taxon>
        <taxon>Pseudomonadati</taxon>
        <taxon>Pseudomonadota</taxon>
        <taxon>Alphaproteobacteria</taxon>
        <taxon>Hyphomicrobiales</taxon>
        <taxon>Nitrobacteraceae</taxon>
        <taxon>Rhodopseudomonas</taxon>
    </lineage>
</organism>
<keyword evidence="7 8" id="KW-0472">Membrane</keyword>
<sequence length="308" mass="31150">MTRVFNPRFGTSPISLGIPIVVFIFLIFAAPHFTSGENLSNLVNQIVVLLIGSLGQLVVALVGGIDLSIGSLVSLTSCVLSTQDSLVTAIPLCIGLAVLVGTINGVGTAVFGVHPLIMTFSMATFLQGVAYFILPAPSSAIPAGLQSLAKANIGGAPIALVWCIAAIGVTYVLLRRSQLGLHLYAIGASPPNAHLNGLRVVPSTIAAYVFASLSAVCAGLFLSARVASADPTMGGPLALDSITAIALGNVQLSGGVGGVLGAVTGALTLGLLANGMNLMGISPFVRSAFTGVLLLVAISLQKRKVIGL</sequence>
<keyword evidence="4" id="KW-0997">Cell inner membrane</keyword>
<evidence type="ECO:0000256" key="3">
    <source>
        <dbReference type="ARBA" id="ARBA00022475"/>
    </source>
</evidence>
<feature type="transmembrane region" description="Helical" evidence="8">
    <location>
        <begin position="154"/>
        <end position="174"/>
    </location>
</feature>
<feature type="transmembrane region" description="Helical" evidence="8">
    <location>
        <begin position="205"/>
        <end position="224"/>
    </location>
</feature>
<evidence type="ECO:0000256" key="2">
    <source>
        <dbReference type="ARBA" id="ARBA00022448"/>
    </source>
</evidence>
<evidence type="ECO:0000313" key="9">
    <source>
        <dbReference type="EMBL" id="MFC0243568.1"/>
    </source>
</evidence>
<keyword evidence="10" id="KW-1185">Reference proteome</keyword>
<evidence type="ECO:0000256" key="1">
    <source>
        <dbReference type="ARBA" id="ARBA00004651"/>
    </source>
</evidence>
<accession>A0ABV6EZA8</accession>
<dbReference type="CDD" id="cd06579">
    <property type="entry name" value="TM_PBP1_transp_AraH_like"/>
    <property type="match status" value="1"/>
</dbReference>
<evidence type="ECO:0000313" key="10">
    <source>
        <dbReference type="Proteomes" id="UP001589775"/>
    </source>
</evidence>
<dbReference type="InterPro" id="IPR001851">
    <property type="entry name" value="ABC_transp_permease"/>
</dbReference>
<dbReference type="Pfam" id="PF02653">
    <property type="entry name" value="BPD_transp_2"/>
    <property type="match status" value="1"/>
</dbReference>
<feature type="transmembrane region" description="Helical" evidence="8">
    <location>
        <begin position="244"/>
        <end position="272"/>
    </location>
</feature>
<dbReference type="PANTHER" id="PTHR32196">
    <property type="entry name" value="ABC TRANSPORTER PERMEASE PROTEIN YPHD-RELATED-RELATED"/>
    <property type="match status" value="1"/>
</dbReference>
<name>A0ABV6EZA8_9BRAD</name>
<evidence type="ECO:0000256" key="8">
    <source>
        <dbReference type="SAM" id="Phobius"/>
    </source>
</evidence>
<feature type="transmembrane region" description="Helical" evidence="8">
    <location>
        <begin position="12"/>
        <end position="30"/>
    </location>
</feature>